<evidence type="ECO:0000313" key="2">
    <source>
        <dbReference type="Proteomes" id="UP000772566"/>
    </source>
</evidence>
<comment type="caution">
    <text evidence="1">The sequence shown here is derived from an EMBL/GenBank/DDBJ whole genome shotgun (WGS) entry which is preliminary data.</text>
</comment>
<name>A0A930YPN7_9ACTN</name>
<gene>
    <name evidence="1" type="ORF">HXK23_03405</name>
</gene>
<proteinExistence type="predicted"/>
<dbReference type="Proteomes" id="UP000772566">
    <property type="component" value="Unassembled WGS sequence"/>
</dbReference>
<protein>
    <submittedName>
        <fullName evidence="1">Uncharacterized protein</fullName>
    </submittedName>
</protein>
<organism evidence="1 2">
    <name type="scientific">Lancefieldella parvula</name>
    <dbReference type="NCBI Taxonomy" id="1382"/>
    <lineage>
        <taxon>Bacteria</taxon>
        <taxon>Bacillati</taxon>
        <taxon>Actinomycetota</taxon>
        <taxon>Coriobacteriia</taxon>
        <taxon>Coriobacteriales</taxon>
        <taxon>Atopobiaceae</taxon>
        <taxon>Lancefieldella</taxon>
    </lineage>
</organism>
<accession>A0A930YPN7</accession>
<dbReference type="AlphaFoldDB" id="A0A930YPN7"/>
<sequence length="112" mass="12446">MAAIRGVQVEVVRVTTVLDDHGNETSGVESYELVDNVLPAPVATSDLSATRPNGNRIDMVFHFPKTYKRSLRGTFIEFDDLRFAVVGDPQPYLNNLTPLDWNREVEAVVVDG</sequence>
<evidence type="ECO:0000313" key="1">
    <source>
        <dbReference type="EMBL" id="MBF4809253.1"/>
    </source>
</evidence>
<reference evidence="1" key="1">
    <citation type="submission" date="2020-04" db="EMBL/GenBank/DDBJ databases">
        <title>Deep metagenomics examines the oral microbiome during advanced dental caries in children, revealing novel taxa and co-occurrences with host molecules.</title>
        <authorList>
            <person name="Baker J.L."/>
            <person name="Morton J.T."/>
            <person name="Dinis M."/>
            <person name="Alvarez R."/>
            <person name="Tran N.C."/>
            <person name="Knight R."/>
            <person name="Edlund A."/>
        </authorList>
    </citation>
    <scope>NUCLEOTIDE SEQUENCE</scope>
    <source>
        <strain evidence="1">JCVI_22A_bin.2</strain>
    </source>
</reference>
<dbReference type="EMBL" id="JABZGT010000168">
    <property type="protein sequence ID" value="MBF4809253.1"/>
    <property type="molecule type" value="Genomic_DNA"/>
</dbReference>